<dbReference type="Proteomes" id="UP000016534">
    <property type="component" value="Unassembled WGS sequence"/>
</dbReference>
<proteinExistence type="predicted"/>
<reference evidence="1" key="1">
    <citation type="journal article" date="2012" name="J. Bacteriol.">
        <title>Genome sequences of type strains of seven species of the marine bacterium Pseudoalteromonas.</title>
        <authorList>
            <person name="Xie B.B."/>
            <person name="Shu Y.L."/>
            <person name="Qin Q.L."/>
            <person name="Rong J.C."/>
            <person name="Zhang X.Y."/>
            <person name="Chen X.L."/>
            <person name="Shi M."/>
            <person name="He H.L."/>
            <person name="Zhou B.C."/>
            <person name="Zhang Y.Z."/>
        </authorList>
    </citation>
    <scope>NUCLEOTIDE SEQUENCE [LARGE SCALE GENOMIC DNA]</scope>
    <source>
        <strain evidence="1">NCIMB 2128</strain>
    </source>
</reference>
<evidence type="ECO:0000313" key="1">
    <source>
        <dbReference type="EMBL" id="ERG61386.1"/>
    </source>
</evidence>
<keyword evidence="2" id="KW-1185">Reference proteome</keyword>
<sequence>MSDAQAQQDQIDQGVMDTLRERDHSILAKQVDSLGCSHNDIIELLAHYLALSEQEDDELFDDWFDALSKEQHTVLKVFEVYRGQYEHQN</sequence>
<dbReference type="EMBL" id="AHCF02000017">
    <property type="protein sequence ID" value="ERG61386.1"/>
    <property type="molecule type" value="Genomic_DNA"/>
</dbReference>
<evidence type="ECO:0008006" key="3">
    <source>
        <dbReference type="Google" id="ProtNLM"/>
    </source>
</evidence>
<name>A0ABN0NJG1_9GAMM</name>
<protein>
    <recommendedName>
        <fullName evidence="3">Orphan protein</fullName>
    </recommendedName>
</protein>
<accession>A0ABN0NJG1</accession>
<gene>
    <name evidence="1" type="ORF">PUND_09749</name>
</gene>
<comment type="caution">
    <text evidence="1">The sequence shown here is derived from an EMBL/GenBank/DDBJ whole genome shotgun (WGS) entry which is preliminary data.</text>
</comment>
<organism evidence="1 2">
    <name type="scientific">Pseudoalteromonas undina</name>
    <dbReference type="NCBI Taxonomy" id="43660"/>
    <lineage>
        <taxon>Bacteria</taxon>
        <taxon>Pseudomonadati</taxon>
        <taxon>Pseudomonadota</taxon>
        <taxon>Gammaproteobacteria</taxon>
        <taxon>Alteromonadales</taxon>
        <taxon>Pseudoalteromonadaceae</taxon>
        <taxon>Pseudoalteromonas</taxon>
    </lineage>
</organism>
<reference evidence="1" key="2">
    <citation type="submission" date="2013-04" db="EMBL/GenBank/DDBJ databases">
        <title>Genome sequence of Pseudoalteromonas undina.</title>
        <authorList>
            <person name="Xie B.-B."/>
            <person name="Rong J.-C."/>
            <person name="Qin Q.-L."/>
            <person name="Shu Y.-L."/>
            <person name="Zhang Y.-Z."/>
        </authorList>
    </citation>
    <scope>NUCLEOTIDE SEQUENCE</scope>
    <source>
        <strain evidence="1">NCIMB 2128</strain>
    </source>
</reference>
<evidence type="ECO:0000313" key="2">
    <source>
        <dbReference type="Proteomes" id="UP000016534"/>
    </source>
</evidence>